<name>A0A5J9W9U1_9POAL</name>
<organism evidence="1 2">
    <name type="scientific">Eragrostis curvula</name>
    <name type="common">weeping love grass</name>
    <dbReference type="NCBI Taxonomy" id="38414"/>
    <lineage>
        <taxon>Eukaryota</taxon>
        <taxon>Viridiplantae</taxon>
        <taxon>Streptophyta</taxon>
        <taxon>Embryophyta</taxon>
        <taxon>Tracheophyta</taxon>
        <taxon>Spermatophyta</taxon>
        <taxon>Magnoliopsida</taxon>
        <taxon>Liliopsida</taxon>
        <taxon>Poales</taxon>
        <taxon>Poaceae</taxon>
        <taxon>PACMAD clade</taxon>
        <taxon>Chloridoideae</taxon>
        <taxon>Eragrostideae</taxon>
        <taxon>Eragrostidinae</taxon>
        <taxon>Eragrostis</taxon>
    </lineage>
</organism>
<gene>
    <name evidence="1" type="ORF">EJB05_04222</name>
</gene>
<reference evidence="1 2" key="1">
    <citation type="journal article" date="2019" name="Sci. Rep.">
        <title>A high-quality genome of Eragrostis curvula grass provides insights into Poaceae evolution and supports new strategies to enhance forage quality.</title>
        <authorList>
            <person name="Carballo J."/>
            <person name="Santos B.A.C.M."/>
            <person name="Zappacosta D."/>
            <person name="Garbus I."/>
            <person name="Selva J.P."/>
            <person name="Gallo C.A."/>
            <person name="Diaz A."/>
            <person name="Albertini E."/>
            <person name="Caccamo M."/>
            <person name="Echenique V."/>
        </authorList>
    </citation>
    <scope>NUCLEOTIDE SEQUENCE [LARGE SCALE GENOMIC DNA]</scope>
    <source>
        <strain evidence="2">cv. Victoria</strain>
        <tissue evidence="1">Leaf</tissue>
    </source>
</reference>
<keyword evidence="2" id="KW-1185">Reference proteome</keyword>
<dbReference type="AlphaFoldDB" id="A0A5J9W9U1"/>
<sequence length="208" mass="23138">MPSQQETPLSPNRGRYTLRDLYGEMGMSDLRKMVHAGREAVTKEALVDELVRSVPLEQSGYESSQANLCSVWVPGGGRKGRLCCETEKAPETRLLLRVPVALAVERSLRGCRLEDHLKDQESLCFFTSVDKRAALQGIRGCLLARCRGKGWTKRKEMEMLLKGGYTNCFSIIMMTVPEVLRIIGAGELGKDTFAAQEKKAELQTLISS</sequence>
<dbReference type="EMBL" id="RWGY01000004">
    <property type="protein sequence ID" value="TVU44766.1"/>
    <property type="molecule type" value="Genomic_DNA"/>
</dbReference>
<evidence type="ECO:0000313" key="2">
    <source>
        <dbReference type="Proteomes" id="UP000324897"/>
    </source>
</evidence>
<evidence type="ECO:0000313" key="1">
    <source>
        <dbReference type="EMBL" id="TVU44766.1"/>
    </source>
</evidence>
<protein>
    <submittedName>
        <fullName evidence="1">Uncharacterized protein</fullName>
    </submittedName>
</protein>
<comment type="caution">
    <text evidence="1">The sequence shown here is derived from an EMBL/GenBank/DDBJ whole genome shotgun (WGS) entry which is preliminary data.</text>
</comment>
<accession>A0A5J9W9U1</accession>
<dbReference type="Proteomes" id="UP000324897">
    <property type="component" value="Chromosome 5"/>
</dbReference>
<dbReference type="Gramene" id="TVU44766">
    <property type="protein sequence ID" value="TVU44766"/>
    <property type="gene ID" value="EJB05_04222"/>
</dbReference>
<proteinExistence type="predicted"/>